<sequence length="44" mass="4950">SNTYQAILSTDGSRSYALFLYQSGRMQWDVAQHSVEMAISKTAH</sequence>
<dbReference type="Pfam" id="PF06119">
    <property type="entry name" value="NIDO"/>
    <property type="match status" value="1"/>
</dbReference>
<dbReference type="InterPro" id="IPR003886">
    <property type="entry name" value="NIDO_dom"/>
</dbReference>
<keyword evidence="1" id="KW-1015">Disulfide bond</keyword>
<dbReference type="AlphaFoldDB" id="A0A2J8R0X0"/>
<dbReference type="EMBL" id="NDHI03003852">
    <property type="protein sequence ID" value="PNJ02159.1"/>
    <property type="molecule type" value="Genomic_DNA"/>
</dbReference>
<protein>
    <submittedName>
        <fullName evidence="3">MUC4 isoform 10</fullName>
    </submittedName>
</protein>
<dbReference type="PANTHER" id="PTHR13802:SF52">
    <property type="entry name" value="MUCIN-4"/>
    <property type="match status" value="1"/>
</dbReference>
<reference evidence="3" key="1">
    <citation type="submission" date="2017-12" db="EMBL/GenBank/DDBJ databases">
        <title>High-resolution comparative analysis of great ape genomes.</title>
        <authorList>
            <person name="Pollen A."/>
            <person name="Hastie A."/>
            <person name="Hormozdiari F."/>
            <person name="Dougherty M."/>
            <person name="Liu R."/>
            <person name="Chaisson M."/>
            <person name="Hoppe E."/>
            <person name="Hill C."/>
            <person name="Pang A."/>
            <person name="Hillier L."/>
            <person name="Baker C."/>
            <person name="Armstrong J."/>
            <person name="Shendure J."/>
            <person name="Paten B."/>
            <person name="Wilson R."/>
            <person name="Chao H."/>
            <person name="Schneider V."/>
            <person name="Ventura M."/>
            <person name="Kronenberg Z."/>
            <person name="Murali S."/>
            <person name="Gordon D."/>
            <person name="Cantsilieris S."/>
            <person name="Munson K."/>
            <person name="Nelson B."/>
            <person name="Raja A."/>
            <person name="Underwood J."/>
            <person name="Diekhans M."/>
            <person name="Fiddes I."/>
            <person name="Haussler D."/>
            <person name="Eichler E."/>
        </authorList>
    </citation>
    <scope>NUCLEOTIDE SEQUENCE [LARGE SCALE GENOMIC DNA]</scope>
    <source>
        <strain evidence="3">Susie</strain>
    </source>
</reference>
<comment type="caution">
    <text evidence="3">The sequence shown here is derived from an EMBL/GenBank/DDBJ whole genome shotgun (WGS) entry which is preliminary data.</text>
</comment>
<dbReference type="GO" id="GO:0005176">
    <property type="term" value="F:ErbB-2 class receptor binding"/>
    <property type="evidence" value="ECO:0007669"/>
    <property type="project" value="TreeGrafter"/>
</dbReference>
<name>A0A2J8R0X0_PONAB</name>
<dbReference type="PANTHER" id="PTHR13802">
    <property type="entry name" value="MUCIN 4-RELATED"/>
    <property type="match status" value="1"/>
</dbReference>
<gene>
    <name evidence="3" type="ORF">CR201_G0054997</name>
</gene>
<dbReference type="GO" id="GO:0007160">
    <property type="term" value="P:cell-matrix adhesion"/>
    <property type="evidence" value="ECO:0007669"/>
    <property type="project" value="InterPro"/>
</dbReference>
<dbReference type="PROSITE" id="PS51220">
    <property type="entry name" value="NIDO"/>
    <property type="match status" value="1"/>
</dbReference>
<evidence type="ECO:0000259" key="2">
    <source>
        <dbReference type="PROSITE" id="PS51220"/>
    </source>
</evidence>
<feature type="domain" description="NIDO" evidence="2">
    <location>
        <begin position="1"/>
        <end position="44"/>
    </location>
</feature>
<dbReference type="InterPro" id="IPR051495">
    <property type="entry name" value="Epithelial_Barrier/Signaling"/>
</dbReference>
<evidence type="ECO:0000313" key="3">
    <source>
        <dbReference type="EMBL" id="PNJ02159.1"/>
    </source>
</evidence>
<feature type="non-terminal residue" evidence="3">
    <location>
        <position position="1"/>
    </location>
</feature>
<proteinExistence type="predicted"/>
<evidence type="ECO:0000256" key="1">
    <source>
        <dbReference type="ARBA" id="ARBA00023157"/>
    </source>
</evidence>
<accession>A0A2J8R0X0</accession>
<organism evidence="3">
    <name type="scientific">Pongo abelii</name>
    <name type="common">Sumatran orangutan</name>
    <name type="synonym">Pongo pygmaeus abelii</name>
    <dbReference type="NCBI Taxonomy" id="9601"/>
    <lineage>
        <taxon>Eukaryota</taxon>
        <taxon>Metazoa</taxon>
        <taxon>Chordata</taxon>
        <taxon>Craniata</taxon>
        <taxon>Vertebrata</taxon>
        <taxon>Euteleostomi</taxon>
        <taxon>Mammalia</taxon>
        <taxon>Eutheria</taxon>
        <taxon>Euarchontoglires</taxon>
        <taxon>Primates</taxon>
        <taxon>Haplorrhini</taxon>
        <taxon>Catarrhini</taxon>
        <taxon>Hominidae</taxon>
        <taxon>Pongo</taxon>
    </lineage>
</organism>